<evidence type="ECO:0000313" key="2">
    <source>
        <dbReference type="EMBL" id="KAK1134048.1"/>
    </source>
</evidence>
<proteinExistence type="predicted"/>
<comment type="caution">
    <text evidence="2">The sequence shown here is derived from an EMBL/GenBank/DDBJ whole genome shotgun (WGS) entry which is preliminary data.</text>
</comment>
<keyword evidence="3" id="KW-1185">Reference proteome</keyword>
<dbReference type="EMBL" id="JAHYIQ010000003">
    <property type="protein sequence ID" value="KAK1134048.1"/>
    <property type="molecule type" value="Genomic_DNA"/>
</dbReference>
<dbReference type="Proteomes" id="UP001177670">
    <property type="component" value="Unassembled WGS sequence"/>
</dbReference>
<protein>
    <submittedName>
        <fullName evidence="2">Uncharacterized protein</fullName>
    </submittedName>
</protein>
<evidence type="ECO:0000256" key="1">
    <source>
        <dbReference type="SAM" id="MobiDB-lite"/>
    </source>
</evidence>
<gene>
    <name evidence="2" type="ORF">K0M31_011833</name>
</gene>
<evidence type="ECO:0000313" key="3">
    <source>
        <dbReference type="Proteomes" id="UP001177670"/>
    </source>
</evidence>
<reference evidence="2" key="1">
    <citation type="submission" date="2021-10" db="EMBL/GenBank/DDBJ databases">
        <title>Melipona bicolor Genome sequencing and assembly.</title>
        <authorList>
            <person name="Araujo N.S."/>
            <person name="Arias M.C."/>
        </authorList>
    </citation>
    <scope>NUCLEOTIDE SEQUENCE</scope>
    <source>
        <strain evidence="2">USP_2M_L1-L4_2017</strain>
        <tissue evidence="2">Whole body</tissue>
    </source>
</reference>
<dbReference type="AlphaFoldDB" id="A0AA40KV46"/>
<feature type="region of interest" description="Disordered" evidence="1">
    <location>
        <begin position="48"/>
        <end position="67"/>
    </location>
</feature>
<organism evidence="2 3">
    <name type="scientific">Melipona bicolor</name>
    <dbReference type="NCBI Taxonomy" id="60889"/>
    <lineage>
        <taxon>Eukaryota</taxon>
        <taxon>Metazoa</taxon>
        <taxon>Ecdysozoa</taxon>
        <taxon>Arthropoda</taxon>
        <taxon>Hexapoda</taxon>
        <taxon>Insecta</taxon>
        <taxon>Pterygota</taxon>
        <taxon>Neoptera</taxon>
        <taxon>Endopterygota</taxon>
        <taxon>Hymenoptera</taxon>
        <taxon>Apocrita</taxon>
        <taxon>Aculeata</taxon>
        <taxon>Apoidea</taxon>
        <taxon>Anthophila</taxon>
        <taxon>Apidae</taxon>
        <taxon>Melipona</taxon>
    </lineage>
</organism>
<name>A0AA40KV46_9HYME</name>
<accession>A0AA40KV46</accession>
<sequence length="128" mass="14551">MALTLRAPSRKLLSNYSGNRLDNVVNYSEKSSREYVEANLDIDIEEESRKNRERSVGQAGNNNETSLERLRVSGAAHRYHFRAIGYVIETSRSLIEPEIKWKQVPNDKKIEHASCWSVLVVACGSIDD</sequence>